<keyword evidence="1" id="KW-0732">Signal</keyword>
<evidence type="ECO:0000313" key="2">
    <source>
        <dbReference type="EMBL" id="RLM91945.1"/>
    </source>
</evidence>
<organism evidence="2 3">
    <name type="scientific">Panicum miliaceum</name>
    <name type="common">Proso millet</name>
    <name type="synonym">Broomcorn millet</name>
    <dbReference type="NCBI Taxonomy" id="4540"/>
    <lineage>
        <taxon>Eukaryota</taxon>
        <taxon>Viridiplantae</taxon>
        <taxon>Streptophyta</taxon>
        <taxon>Embryophyta</taxon>
        <taxon>Tracheophyta</taxon>
        <taxon>Spermatophyta</taxon>
        <taxon>Magnoliopsida</taxon>
        <taxon>Liliopsida</taxon>
        <taxon>Poales</taxon>
        <taxon>Poaceae</taxon>
        <taxon>PACMAD clade</taxon>
        <taxon>Panicoideae</taxon>
        <taxon>Panicodae</taxon>
        <taxon>Paniceae</taxon>
        <taxon>Panicinae</taxon>
        <taxon>Panicum</taxon>
        <taxon>Panicum sect. Panicum</taxon>
    </lineage>
</organism>
<keyword evidence="3" id="KW-1185">Reference proteome</keyword>
<dbReference type="AlphaFoldDB" id="A0A3L6QY13"/>
<comment type="caution">
    <text evidence="2">The sequence shown here is derived from an EMBL/GenBank/DDBJ whole genome shotgun (WGS) entry which is preliminary data.</text>
</comment>
<proteinExistence type="predicted"/>
<sequence length="157" mass="15932">MGILRLLPLALLLLLPAGLREYLSPAIDRVPGEGGGGGAAAPGGVVLHPIVLVPGVSCSELEVRLTDAYRPSLPRCGAMKGKGWFGLWANCSDLPAHHLPPVPVGEDVVAAYVSTFQEPLPDKAVKALRSATKLDCKPIAAALKAVAAGGGASAGEA</sequence>
<name>A0A3L6QY13_PANMI</name>
<feature type="chain" id="PRO_5018236779" evidence="1">
    <location>
        <begin position="21"/>
        <end position="157"/>
    </location>
</feature>
<reference evidence="3" key="1">
    <citation type="journal article" date="2019" name="Nat. Commun.">
        <title>The genome of broomcorn millet.</title>
        <authorList>
            <person name="Zou C."/>
            <person name="Miki D."/>
            <person name="Li D."/>
            <person name="Tang Q."/>
            <person name="Xiao L."/>
            <person name="Rajput S."/>
            <person name="Deng P."/>
            <person name="Jia W."/>
            <person name="Huang R."/>
            <person name="Zhang M."/>
            <person name="Sun Y."/>
            <person name="Hu J."/>
            <person name="Fu X."/>
            <person name="Schnable P.S."/>
            <person name="Li F."/>
            <person name="Zhang H."/>
            <person name="Feng B."/>
            <person name="Zhu X."/>
            <person name="Liu R."/>
            <person name="Schnable J.C."/>
            <person name="Zhu J.-K."/>
            <person name="Zhang H."/>
        </authorList>
    </citation>
    <scope>NUCLEOTIDE SEQUENCE [LARGE SCALE GENOMIC DNA]</scope>
</reference>
<dbReference type="STRING" id="4540.A0A3L6QY13"/>
<protein>
    <submittedName>
        <fullName evidence="2">Uncharacterized protein</fullName>
    </submittedName>
</protein>
<accession>A0A3L6QY13</accession>
<feature type="signal peptide" evidence="1">
    <location>
        <begin position="1"/>
        <end position="20"/>
    </location>
</feature>
<evidence type="ECO:0000256" key="1">
    <source>
        <dbReference type="SAM" id="SignalP"/>
    </source>
</evidence>
<dbReference type="OrthoDB" id="679070at2759"/>
<gene>
    <name evidence="2" type="ORF">C2845_PM08G05480</name>
</gene>
<evidence type="ECO:0000313" key="3">
    <source>
        <dbReference type="Proteomes" id="UP000275267"/>
    </source>
</evidence>
<dbReference type="EMBL" id="PQIB02000010">
    <property type="protein sequence ID" value="RLM91945.1"/>
    <property type="molecule type" value="Genomic_DNA"/>
</dbReference>
<dbReference type="Proteomes" id="UP000275267">
    <property type="component" value="Unassembled WGS sequence"/>
</dbReference>